<keyword evidence="3 6" id="KW-0808">Transferase</keyword>
<evidence type="ECO:0000256" key="3">
    <source>
        <dbReference type="ARBA" id="ARBA00022679"/>
    </source>
</evidence>
<protein>
    <recommendedName>
        <fullName evidence="6">NAD(P)(+)--arginine ADP-ribosyltransferase</fullName>
        <ecNumber evidence="6">2.4.2.31</ecNumber>
    </recommendedName>
    <alternativeName>
        <fullName evidence="6">Mono(ADP-ribosyl)transferase</fullName>
    </alternativeName>
</protein>
<dbReference type="EC" id="2.4.2.31" evidence="6"/>
<dbReference type="InterPro" id="IPR004170">
    <property type="entry name" value="WWE_dom"/>
</dbReference>
<comment type="caution">
    <text evidence="8">The sequence shown here is derived from an EMBL/GenBank/DDBJ whole genome shotgun (WGS) entry which is preliminary data.</text>
</comment>
<comment type="similarity">
    <text evidence="1 6">Belongs to the Arg-specific ADP-ribosyltransferase family.</text>
</comment>
<dbReference type="EMBL" id="CAJOBS010002235">
    <property type="protein sequence ID" value="CAF4801118.1"/>
    <property type="molecule type" value="Genomic_DNA"/>
</dbReference>
<evidence type="ECO:0000256" key="2">
    <source>
        <dbReference type="ARBA" id="ARBA00022676"/>
    </source>
</evidence>
<keyword evidence="6" id="KW-0520">NAD</keyword>
<dbReference type="Gene3D" id="3.30.720.50">
    <property type="match status" value="1"/>
</dbReference>
<sequence>MASASPVSNKSFINVQWVWNASPNPFSKSQNIEWRRYSDVENIIIEKAFTTGETNAILDGYHIDFKHSVQISNDDIHKQRPVKRMACDKDDRILREERFLPNPVAPDRPFGGRYGFISPFIKEVVKDLNLTKKQLPSKDKTVVPMIVEKAASGIIEEGKHVGKKREAEEIANQLLQKKNADIKEIWKCCAYLYTLESFLYIKSNEIMRLIGSEQHEQVWRSKIRTLGPFCLLLWDNPFNRKLTKPGTILYRGAKLSDDLIALFKDDCSKDPRPWHSFQAFTSCTRNPSVAENFGNVLFIMKICLAFTVDLTELSKYSYEEEELLFPGVSFTVDIMEFDKKKNKHLIYLTLQQRHDKAEQHHVYKNAPQPSYDPQTPPDTSAYISAALVLGEALGSGDPDAIAAAKAALDRITADAHASGVFDHAAAFSGSVLDRVASIDDDYAVAGAADCDGHDDDWKKLDNANVLYSLSDIDNERFAILAQEKMFTKFLNFVLALADDIYLIPTSILDRFCSYILPRIHHNVKCLSLDLTSMERILRVAEYPYLSQLKLFNFNQDICSSYFQNDLPNLKCFSLTYNSIEAYGAHVIPLLRRMSHLKGLILYLSIENRVVFVDGTRLYNEILIHMPQLLHRLSINDMQQTFNKLQCQQMAYIVNYSCDTGTCHVFSLPFSFDRLDYIGVRFGPFETRILHWNYTIFPIAEEINSFEFCISVLHFCNSKTKQFQYNQSHPIVELPHLTSLNVRRADVYYVEQFLNTAKTYLPRLTELEVDYDNLVTVTDNFTRDATRGNCAKVKWLIFEITIEYSRDVHVTFLRCKWNYFHYLNKMNNKNSSVFEDRVRVNQ</sequence>
<dbReference type="AlphaFoldDB" id="A0A821PAM1"/>
<dbReference type="InterPro" id="IPR032675">
    <property type="entry name" value="LRR_dom_sf"/>
</dbReference>
<proteinExistence type="inferred from homology"/>
<accession>A0A821PAM1</accession>
<dbReference type="SUPFAM" id="SSF117839">
    <property type="entry name" value="WWE domain"/>
    <property type="match status" value="1"/>
</dbReference>
<name>A0A821PAM1_9BILA</name>
<dbReference type="GO" id="GO:0106274">
    <property type="term" value="F:NAD+-protein-arginine ADP-ribosyltransferase activity"/>
    <property type="evidence" value="ECO:0007669"/>
    <property type="project" value="UniProtKB-EC"/>
</dbReference>
<dbReference type="Gene3D" id="3.90.176.10">
    <property type="entry name" value="Toxin ADP-ribosyltransferase, Chain A, domain 1"/>
    <property type="match status" value="1"/>
</dbReference>
<dbReference type="Proteomes" id="UP000663838">
    <property type="component" value="Unassembled WGS sequence"/>
</dbReference>
<organism evidence="8 9">
    <name type="scientific">Rotaria socialis</name>
    <dbReference type="NCBI Taxonomy" id="392032"/>
    <lineage>
        <taxon>Eukaryota</taxon>
        <taxon>Metazoa</taxon>
        <taxon>Spiralia</taxon>
        <taxon>Gnathifera</taxon>
        <taxon>Rotifera</taxon>
        <taxon>Eurotatoria</taxon>
        <taxon>Bdelloidea</taxon>
        <taxon>Philodinida</taxon>
        <taxon>Philodinidae</taxon>
        <taxon>Rotaria</taxon>
    </lineage>
</organism>
<dbReference type="SUPFAM" id="SSF52047">
    <property type="entry name" value="RNI-like"/>
    <property type="match status" value="1"/>
</dbReference>
<feature type="domain" description="WWE" evidence="7">
    <location>
        <begin position="3"/>
        <end position="84"/>
    </location>
</feature>
<dbReference type="InterPro" id="IPR000768">
    <property type="entry name" value="ART"/>
</dbReference>
<evidence type="ECO:0000313" key="9">
    <source>
        <dbReference type="Proteomes" id="UP000663838"/>
    </source>
</evidence>
<dbReference type="SUPFAM" id="SSF56399">
    <property type="entry name" value="ADP-ribosylation"/>
    <property type="match status" value="1"/>
</dbReference>
<keyword evidence="6" id="KW-0521">NADP</keyword>
<evidence type="ECO:0000256" key="6">
    <source>
        <dbReference type="RuleBase" id="RU361228"/>
    </source>
</evidence>
<reference evidence="8" key="1">
    <citation type="submission" date="2021-02" db="EMBL/GenBank/DDBJ databases">
        <authorList>
            <person name="Nowell W R."/>
        </authorList>
    </citation>
    <scope>NUCLEOTIDE SEQUENCE</scope>
</reference>
<comment type="catalytic activity">
    <reaction evidence="5 6">
        <text>L-arginyl-[protein] + NAD(+) = N(omega)-(ADP-D-ribosyl)-L-arginyl-[protein] + nicotinamide + H(+)</text>
        <dbReference type="Rhea" id="RHEA:19149"/>
        <dbReference type="Rhea" id="RHEA-COMP:10532"/>
        <dbReference type="Rhea" id="RHEA-COMP:15087"/>
        <dbReference type="ChEBI" id="CHEBI:15378"/>
        <dbReference type="ChEBI" id="CHEBI:17154"/>
        <dbReference type="ChEBI" id="CHEBI:29965"/>
        <dbReference type="ChEBI" id="CHEBI:57540"/>
        <dbReference type="ChEBI" id="CHEBI:142554"/>
        <dbReference type="EC" id="2.4.2.31"/>
    </reaction>
</comment>
<evidence type="ECO:0000256" key="5">
    <source>
        <dbReference type="ARBA" id="ARBA00047597"/>
    </source>
</evidence>
<evidence type="ECO:0000313" key="8">
    <source>
        <dbReference type="EMBL" id="CAF4801118.1"/>
    </source>
</evidence>
<keyword evidence="2 6" id="KW-0328">Glycosyltransferase</keyword>
<dbReference type="Pfam" id="PF01129">
    <property type="entry name" value="ART"/>
    <property type="match status" value="1"/>
</dbReference>
<dbReference type="InterPro" id="IPR037197">
    <property type="entry name" value="WWE_dom_sf"/>
</dbReference>
<evidence type="ECO:0000256" key="1">
    <source>
        <dbReference type="ARBA" id="ARBA00009558"/>
    </source>
</evidence>
<dbReference type="GO" id="GO:0016779">
    <property type="term" value="F:nucleotidyltransferase activity"/>
    <property type="evidence" value="ECO:0007669"/>
    <property type="project" value="UniProtKB-KW"/>
</dbReference>
<keyword evidence="4" id="KW-0548">Nucleotidyltransferase</keyword>
<dbReference type="PROSITE" id="PS50918">
    <property type="entry name" value="WWE"/>
    <property type="match status" value="1"/>
</dbReference>
<dbReference type="Pfam" id="PF02825">
    <property type="entry name" value="WWE"/>
    <property type="match status" value="1"/>
</dbReference>
<dbReference type="Gene3D" id="3.80.10.10">
    <property type="entry name" value="Ribonuclease Inhibitor"/>
    <property type="match status" value="1"/>
</dbReference>
<evidence type="ECO:0000259" key="7">
    <source>
        <dbReference type="PROSITE" id="PS50918"/>
    </source>
</evidence>
<gene>
    <name evidence="8" type="ORF">TOA249_LOCUS23365</name>
</gene>
<evidence type="ECO:0000256" key="4">
    <source>
        <dbReference type="ARBA" id="ARBA00022695"/>
    </source>
</evidence>